<feature type="region of interest" description="Disordered" evidence="1">
    <location>
        <begin position="1"/>
        <end position="34"/>
    </location>
</feature>
<feature type="domain" description="Recombinase" evidence="2">
    <location>
        <begin position="43"/>
        <end position="89"/>
    </location>
</feature>
<evidence type="ECO:0000256" key="1">
    <source>
        <dbReference type="SAM" id="MobiDB-lite"/>
    </source>
</evidence>
<evidence type="ECO:0000313" key="4">
    <source>
        <dbReference type="Proteomes" id="UP001594351"/>
    </source>
</evidence>
<name>A0ABV6YWV4_UNCC1</name>
<evidence type="ECO:0000259" key="2">
    <source>
        <dbReference type="Pfam" id="PF07508"/>
    </source>
</evidence>
<dbReference type="Pfam" id="PF07508">
    <property type="entry name" value="Recombinase"/>
    <property type="match status" value="1"/>
</dbReference>
<comment type="caution">
    <text evidence="3">The sequence shown here is derived from an EMBL/GenBank/DDBJ whole genome shotgun (WGS) entry which is preliminary data.</text>
</comment>
<organism evidence="3 4">
    <name type="scientific">candidate division CSSED10-310 bacterium</name>
    <dbReference type="NCBI Taxonomy" id="2855610"/>
    <lineage>
        <taxon>Bacteria</taxon>
        <taxon>Bacteria division CSSED10-310</taxon>
    </lineage>
</organism>
<keyword evidence="4" id="KW-1185">Reference proteome</keyword>
<proteinExistence type="predicted"/>
<sequence>MPKFKSRAEYEAWKSSQKKGKEDGQESATVDKQQDTLAQHLREQKLLKLIKELFEQGKDIDEVTLILNEKGYRSTSGDIWTYSQVKQFIAYYQKKKS</sequence>
<accession>A0ABV6YWV4</accession>
<protein>
    <submittedName>
        <fullName evidence="3">Recombinase family protein</fullName>
    </submittedName>
</protein>
<gene>
    <name evidence="3" type="ORF">ACFL27_10890</name>
</gene>
<dbReference type="InterPro" id="IPR011109">
    <property type="entry name" value="DNA_bind_recombinase_dom"/>
</dbReference>
<dbReference type="Proteomes" id="UP001594351">
    <property type="component" value="Unassembled WGS sequence"/>
</dbReference>
<evidence type="ECO:0000313" key="3">
    <source>
        <dbReference type="EMBL" id="MFC1850687.1"/>
    </source>
</evidence>
<dbReference type="EMBL" id="JBHPBY010000116">
    <property type="protein sequence ID" value="MFC1850687.1"/>
    <property type="molecule type" value="Genomic_DNA"/>
</dbReference>
<reference evidence="3 4" key="1">
    <citation type="submission" date="2024-09" db="EMBL/GenBank/DDBJ databases">
        <title>Laminarin stimulates single cell rates of sulfate reduction while oxygen inhibits transcriptomic activity in coastal marine sediment.</title>
        <authorList>
            <person name="Lindsay M."/>
            <person name="Orcutt B."/>
            <person name="Emerson D."/>
            <person name="Stepanauskas R."/>
            <person name="D'Angelo T."/>
        </authorList>
    </citation>
    <scope>NUCLEOTIDE SEQUENCE [LARGE SCALE GENOMIC DNA]</scope>
    <source>
        <strain evidence="3">SAG AM-311-K15</strain>
    </source>
</reference>
<feature type="compositionally biased region" description="Basic and acidic residues" evidence="1">
    <location>
        <begin position="1"/>
        <end position="12"/>
    </location>
</feature>